<sequence>MQPALKDGDYVLAVKQPRFIKPSVGAVYGFNHDSLGLIVKRLASFDKNILKFKGDNKESLSSEEIGEFKWSQKKTLYRIIFRV</sequence>
<proteinExistence type="predicted"/>
<dbReference type="AlphaFoldDB" id="A0A220VGY1"/>
<keyword evidence="2" id="KW-1185">Reference proteome</keyword>
<evidence type="ECO:0000313" key="1">
    <source>
        <dbReference type="EMBL" id="ASK79617.1"/>
    </source>
</evidence>
<organism evidence="1 2">
    <name type="scientific">Paraphotobacterium marinum</name>
    <dbReference type="NCBI Taxonomy" id="1755811"/>
    <lineage>
        <taxon>Bacteria</taxon>
        <taxon>Pseudomonadati</taxon>
        <taxon>Pseudomonadota</taxon>
        <taxon>Gammaproteobacteria</taxon>
        <taxon>Vibrionales</taxon>
        <taxon>Vibrionaceae</taxon>
        <taxon>Paraphotobacterium</taxon>
    </lineage>
</organism>
<evidence type="ECO:0000313" key="2">
    <source>
        <dbReference type="Proteomes" id="UP000242175"/>
    </source>
</evidence>
<evidence type="ECO:0008006" key="3">
    <source>
        <dbReference type="Google" id="ProtNLM"/>
    </source>
</evidence>
<name>A0A220VGY1_9GAMM</name>
<dbReference type="KEGG" id="pmai:CF386_11220"/>
<dbReference type="CDD" id="cd06462">
    <property type="entry name" value="Peptidase_S24_S26"/>
    <property type="match status" value="1"/>
</dbReference>
<accession>A0A220VGY1</accession>
<gene>
    <name evidence="1" type="ORF">CF386_11220</name>
</gene>
<reference evidence="1 2" key="1">
    <citation type="journal article" date="2016" name="Int. J. Syst. Evol. Microbiol.">
        <title>Paraphotobacterium marinum gen. nov., sp. nov., a member of the family Vibrionaceae, isolated from surface seawater.</title>
        <authorList>
            <person name="Huang Z."/>
            <person name="Dong C."/>
            <person name="Shao Z."/>
        </authorList>
    </citation>
    <scope>NUCLEOTIDE SEQUENCE [LARGE SCALE GENOMIC DNA]</scope>
    <source>
        <strain evidence="1 2">NSCS20N07D</strain>
    </source>
</reference>
<dbReference type="Proteomes" id="UP000242175">
    <property type="component" value="Chromosome small"/>
</dbReference>
<dbReference type="EMBL" id="CP022356">
    <property type="protein sequence ID" value="ASK79617.1"/>
    <property type="molecule type" value="Genomic_DNA"/>
</dbReference>
<protein>
    <recommendedName>
        <fullName evidence="3">Peptidase S24/S26A/S26B/S26C domain-containing protein</fullName>
    </recommendedName>
</protein>
<dbReference type="OrthoDB" id="6183704at2"/>